<accession>A0A478FTL5</accession>
<dbReference type="AlphaFoldDB" id="A0A478FTL5"/>
<sequence length="410" mass="45851">MNQTQEILGVLLTSSVATAATSITLLNKWPYLKLIEVHFYDQNKNTTEKIRLDIEDLSQISKAEFWKKAPSKTSTDSSTNGEWKYIKYETDINEQEKYTALYEIARQYIQVQHKLNLIRVLSILENGNTTNIKVPTCSTGNKCCCVKGGSSCTPEKCATCLCCYVNNANNQCCCQNGNNCNFDDFKKVQISVSYWKGGGYSPHTNIYFNPIQVHIKLEDIQFSELKPTNTSSSAGGGSSGSSGASTDQYKSFIGTMTYGFVDYQYKEVDYNEDIKNFIEKQNPAISSQLLNPKTNTDKAYFSNIPNRFKFTLKTKSNTAGTNTTTEPEDHINKVFKALETTQDLKNKIDLLKKETSIDDCCCCDPASSGKNNLDCIIKRNYFFAEEKSNGLTNISKKIKEAEGCCSASPP</sequence>
<dbReference type="EMBL" id="BIMN01000001">
    <property type="protein sequence ID" value="GCE63370.1"/>
    <property type="molecule type" value="Genomic_DNA"/>
</dbReference>
<dbReference type="Proteomes" id="UP000324831">
    <property type="component" value="Unassembled WGS sequence"/>
</dbReference>
<organism evidence="1 2">
    <name type="scientific">Candidatus Mycoplasma haematohominis</name>
    <dbReference type="NCBI Taxonomy" id="1494318"/>
    <lineage>
        <taxon>Bacteria</taxon>
        <taxon>Bacillati</taxon>
        <taxon>Mycoplasmatota</taxon>
        <taxon>Mollicutes</taxon>
        <taxon>Mycoplasmataceae</taxon>
        <taxon>Mycoplasma</taxon>
    </lineage>
</organism>
<evidence type="ECO:0000313" key="1">
    <source>
        <dbReference type="EMBL" id="GCE63370.1"/>
    </source>
</evidence>
<comment type="caution">
    <text evidence="1">The sequence shown here is derived from an EMBL/GenBank/DDBJ whole genome shotgun (WGS) entry which is preliminary data.</text>
</comment>
<name>A0A478FTL5_9MOLU</name>
<evidence type="ECO:0000313" key="2">
    <source>
        <dbReference type="Proteomes" id="UP000324831"/>
    </source>
</evidence>
<gene>
    <name evidence="1" type="ORF">MHSWG343_03660</name>
</gene>
<protein>
    <submittedName>
        <fullName evidence="1">Uncharacterized protein</fullName>
    </submittedName>
</protein>
<reference evidence="1 2" key="1">
    <citation type="submission" date="2019-01" db="EMBL/GenBank/DDBJ databases">
        <title>Draft genome sequences of Candidatus Mycoplasma haemohominis SWG34-3 identified from a patient with pyrexia, anemia and liver dysfunction.</title>
        <authorList>
            <person name="Sekizuka T."/>
            <person name="Hattori N."/>
            <person name="Katano H."/>
            <person name="Takuma T."/>
            <person name="Ito T."/>
            <person name="Arai N."/>
            <person name="Yanai R."/>
            <person name="Ishii S."/>
            <person name="Miura Y."/>
            <person name="Tokunaga T."/>
            <person name="Watanabe H."/>
            <person name="Nomura N."/>
            <person name="Eguchi J."/>
            <person name="Arai T."/>
            <person name="Hasegawa H."/>
            <person name="Nakamaki T."/>
            <person name="Wakita T."/>
            <person name="Niki Y."/>
            <person name="Kuroda M."/>
        </authorList>
    </citation>
    <scope>NUCLEOTIDE SEQUENCE [LARGE SCALE GENOMIC DNA]</scope>
    <source>
        <strain evidence="1">SWG34-3</strain>
    </source>
</reference>
<proteinExistence type="predicted"/>